<protein>
    <submittedName>
        <fullName evidence="13">Methyl-accepting chemotaxis protein Mcp</fullName>
    </submittedName>
</protein>
<dbReference type="SMART" id="SM00304">
    <property type="entry name" value="HAMP"/>
    <property type="match status" value="1"/>
</dbReference>
<evidence type="ECO:0000259" key="12">
    <source>
        <dbReference type="PROSITE" id="PS50885"/>
    </source>
</evidence>
<dbReference type="Gene3D" id="3.30.450.20">
    <property type="entry name" value="PAS domain"/>
    <property type="match status" value="2"/>
</dbReference>
<dbReference type="PROSITE" id="PS50885">
    <property type="entry name" value="HAMP"/>
    <property type="match status" value="1"/>
</dbReference>
<dbReference type="CDD" id="cd06225">
    <property type="entry name" value="HAMP"/>
    <property type="match status" value="1"/>
</dbReference>
<feature type="transmembrane region" description="Helical" evidence="10">
    <location>
        <begin position="283"/>
        <end position="301"/>
    </location>
</feature>
<evidence type="ECO:0000256" key="10">
    <source>
        <dbReference type="SAM" id="Phobius"/>
    </source>
</evidence>
<dbReference type="GO" id="GO:0005886">
    <property type="term" value="C:plasma membrane"/>
    <property type="evidence" value="ECO:0007669"/>
    <property type="project" value="UniProtKB-SubCell"/>
</dbReference>
<evidence type="ECO:0000256" key="5">
    <source>
        <dbReference type="ARBA" id="ARBA00022989"/>
    </source>
</evidence>
<keyword evidence="4 10" id="KW-0812">Transmembrane</keyword>
<dbReference type="EMBL" id="CP003326">
    <property type="protein sequence ID" value="AFS77361.1"/>
    <property type="molecule type" value="Genomic_DNA"/>
</dbReference>
<dbReference type="Pfam" id="PF02743">
    <property type="entry name" value="dCache_1"/>
    <property type="match status" value="1"/>
</dbReference>
<dbReference type="Gene3D" id="1.10.287.950">
    <property type="entry name" value="Methyl-accepting chemotaxis protein"/>
    <property type="match status" value="1"/>
</dbReference>
<dbReference type="InterPro" id="IPR003660">
    <property type="entry name" value="HAMP_dom"/>
</dbReference>
<dbReference type="RefSeq" id="WP_014966498.1">
    <property type="nucleotide sequence ID" value="NC_018664.1"/>
</dbReference>
<dbReference type="PANTHER" id="PTHR32089">
    <property type="entry name" value="METHYL-ACCEPTING CHEMOTAXIS PROTEIN MCPB"/>
    <property type="match status" value="1"/>
</dbReference>
<dbReference type="SUPFAM" id="SSF103190">
    <property type="entry name" value="Sensory domain-like"/>
    <property type="match status" value="1"/>
</dbReference>
<dbReference type="SUPFAM" id="SSF58104">
    <property type="entry name" value="Methyl-accepting chemotaxis protein (MCP) signaling domain"/>
    <property type="match status" value="1"/>
</dbReference>
<reference evidence="13 14" key="1">
    <citation type="journal article" date="2012" name="PLoS ONE">
        <title>The purine-utilizing bacterium Clostridium acidurici 9a: a genome-guided metabolic reconsideration.</title>
        <authorList>
            <person name="Hartwich K."/>
            <person name="Poehlein A."/>
            <person name="Daniel R."/>
        </authorList>
    </citation>
    <scope>NUCLEOTIDE SEQUENCE [LARGE SCALE GENOMIC DNA]</scope>
    <source>
        <strain evidence="14">ATCC 7906 / DSM 604 / BCRC 14475 / CIP 104303 / KCTC 5404 / NCIMB 10678 / 9a</strain>
    </source>
</reference>
<keyword evidence="14" id="KW-1185">Reference proteome</keyword>
<evidence type="ECO:0000313" key="14">
    <source>
        <dbReference type="Proteomes" id="UP000006094"/>
    </source>
</evidence>
<evidence type="ECO:0000256" key="7">
    <source>
        <dbReference type="ARBA" id="ARBA00023224"/>
    </source>
</evidence>
<dbReference type="Pfam" id="PF00015">
    <property type="entry name" value="MCPsignal"/>
    <property type="match status" value="1"/>
</dbReference>
<keyword evidence="6 10" id="KW-0472">Membrane</keyword>
<dbReference type="InterPro" id="IPR004089">
    <property type="entry name" value="MCPsignal_dom"/>
</dbReference>
<dbReference type="OrthoDB" id="1705620at2"/>
<evidence type="ECO:0000313" key="13">
    <source>
        <dbReference type="EMBL" id="AFS77361.1"/>
    </source>
</evidence>
<dbReference type="InterPro" id="IPR029151">
    <property type="entry name" value="Sensor-like_sf"/>
</dbReference>
<name>K0AYA7_GOTA9</name>
<feature type="domain" description="Methyl-accepting transducer" evidence="11">
    <location>
        <begin position="373"/>
        <end position="630"/>
    </location>
</feature>
<dbReference type="AlphaFoldDB" id="K0AYA7"/>
<evidence type="ECO:0000256" key="6">
    <source>
        <dbReference type="ARBA" id="ARBA00023136"/>
    </source>
</evidence>
<dbReference type="SMART" id="SM00283">
    <property type="entry name" value="MA"/>
    <property type="match status" value="1"/>
</dbReference>
<dbReference type="GO" id="GO:0006935">
    <property type="term" value="P:chemotaxis"/>
    <property type="evidence" value="ECO:0007669"/>
    <property type="project" value="UniProtKB-KW"/>
</dbReference>
<feature type="transmembrane region" description="Helical" evidence="10">
    <location>
        <begin position="12"/>
        <end position="33"/>
    </location>
</feature>
<evidence type="ECO:0000256" key="9">
    <source>
        <dbReference type="PROSITE-ProRule" id="PRU00284"/>
    </source>
</evidence>
<organism evidence="13 14">
    <name type="scientific">Gottschalkia acidurici (strain ATCC 7906 / DSM 604 / BCRC 14475 / CIP 104303 / KCTC 5404 / NCIMB 10678 / 9a)</name>
    <name type="common">Clostridium acidurici</name>
    <dbReference type="NCBI Taxonomy" id="1128398"/>
    <lineage>
        <taxon>Bacteria</taxon>
        <taxon>Bacillati</taxon>
        <taxon>Bacillota</taxon>
        <taxon>Tissierellia</taxon>
        <taxon>Tissierellales</taxon>
        <taxon>Gottschalkiaceae</taxon>
        <taxon>Gottschalkia</taxon>
    </lineage>
</organism>
<evidence type="ECO:0000256" key="2">
    <source>
        <dbReference type="ARBA" id="ARBA00022475"/>
    </source>
</evidence>
<evidence type="ECO:0000259" key="11">
    <source>
        <dbReference type="PROSITE" id="PS50111"/>
    </source>
</evidence>
<gene>
    <name evidence="13" type="primary">mcp3</name>
    <name evidence="13" type="ordered locus">Curi_c02810</name>
</gene>
<keyword evidence="3" id="KW-0145">Chemotaxis</keyword>
<keyword evidence="5 10" id="KW-1133">Transmembrane helix</keyword>
<dbReference type="Pfam" id="PF00672">
    <property type="entry name" value="HAMP"/>
    <property type="match status" value="1"/>
</dbReference>
<dbReference type="PANTHER" id="PTHR32089:SF112">
    <property type="entry name" value="LYSOZYME-LIKE PROTEIN-RELATED"/>
    <property type="match status" value="1"/>
</dbReference>
<dbReference type="InterPro" id="IPR033479">
    <property type="entry name" value="dCache_1"/>
</dbReference>
<dbReference type="CDD" id="cd11386">
    <property type="entry name" value="MCP_signal"/>
    <property type="match status" value="1"/>
</dbReference>
<evidence type="ECO:0000256" key="3">
    <source>
        <dbReference type="ARBA" id="ARBA00022500"/>
    </source>
</evidence>
<evidence type="ECO:0000256" key="8">
    <source>
        <dbReference type="ARBA" id="ARBA00029447"/>
    </source>
</evidence>
<sequence length="659" mass="73402">MFKLKVKAKIIIIMLILIVTPISIVGGISYKLFSNMMTNQYRDLGQTIGTEITRGTQVKISEIEKGLEYLSSSGAISSIVTEPENSQVMLAEFGRFIDKYKLKSIYFVTEQGEIYAQSNDGNEFNNTQNEWYNNAIEKNETVWSNIKKDNSNGSWYLTTSKPVYSGDKLIGVLGIDVSIDLFDEVLSKIRIGGRGFPILVDSNGVKIALKDTDQIGTEFNGKENFVGMTEKNKVIRNVYKNNDKVQEQFTIINNIEKLDWKLITIVPIDNVKEGTKLMLQNTSLIGILTMIVGVIISILFARTITKPIYRVLESIKKMESGDFTERLSIKNNDEFGEVRDIFNNMMIKLSELISNIKDISSEVSSSSGLLAATSQQTSASSEEVSRAIDEIARGSSEQANDTEEGVQLIASLSDKLLELNNNSEVMLNSVEEVRHTSIESTKIVEDLKEKTEINNENTNKVEEEIVKLDNKIGEIGNILFTIDQIAEQTNLLALNASIEAARAGEHGKGFAVVAEEIRKLASESKLSSDNIKDIITNVQLESKKTVEVMKDVKDRNQEQNDIVMQVNESFNNINNLIEDITAKIESIGKYIYEINEDKDKVVSSMENISAVSEETAAASEEVVASIQQQTSATQEVAKSAEVLNELADKLSEEMSKFKI</sequence>
<accession>K0AYA7</accession>
<comment type="subcellular location">
    <subcellularLocation>
        <location evidence="1">Cell membrane</location>
        <topology evidence="1">Multi-pass membrane protein</topology>
    </subcellularLocation>
</comment>
<dbReference type="eggNOG" id="COG0840">
    <property type="taxonomic scope" value="Bacteria"/>
</dbReference>
<dbReference type="Proteomes" id="UP000006094">
    <property type="component" value="Chromosome"/>
</dbReference>
<keyword evidence="7 9" id="KW-0807">Transducer</keyword>
<feature type="domain" description="HAMP" evidence="12">
    <location>
        <begin position="302"/>
        <end position="354"/>
    </location>
</feature>
<keyword evidence="2" id="KW-1003">Cell membrane</keyword>
<dbReference type="PROSITE" id="PS50111">
    <property type="entry name" value="CHEMOTAXIS_TRANSDUC_2"/>
    <property type="match status" value="1"/>
</dbReference>
<dbReference type="GO" id="GO:0007165">
    <property type="term" value="P:signal transduction"/>
    <property type="evidence" value="ECO:0007669"/>
    <property type="project" value="UniProtKB-KW"/>
</dbReference>
<comment type="similarity">
    <text evidence="8">Belongs to the methyl-accepting chemotaxis (MCP) protein family.</text>
</comment>
<evidence type="ECO:0000256" key="1">
    <source>
        <dbReference type="ARBA" id="ARBA00004651"/>
    </source>
</evidence>
<dbReference type="CDD" id="cd12913">
    <property type="entry name" value="PDC1_MCP_like"/>
    <property type="match status" value="1"/>
</dbReference>
<dbReference type="KEGG" id="cad:Curi_c02810"/>
<dbReference type="PATRIC" id="fig|1128398.3.peg.289"/>
<dbReference type="STRING" id="1128398.Curi_c02810"/>
<proteinExistence type="inferred from homology"/>
<dbReference type="HOGENOM" id="CLU_000445_107_19_9"/>
<evidence type="ECO:0000256" key="4">
    <source>
        <dbReference type="ARBA" id="ARBA00022692"/>
    </source>
</evidence>